<name>A0AA42BTR0_9BACI</name>
<accession>A0AA42BTR0</accession>
<evidence type="ECO:0000259" key="1">
    <source>
        <dbReference type="Pfam" id="PF13539"/>
    </source>
</evidence>
<dbReference type="AlphaFoldDB" id="A0AA42BTR0"/>
<dbReference type="Proteomes" id="UP001156102">
    <property type="component" value="Unassembled WGS sequence"/>
</dbReference>
<dbReference type="CDD" id="cd14845">
    <property type="entry name" value="L-Ala-D-Glu_peptidase_like"/>
    <property type="match status" value="1"/>
</dbReference>
<dbReference type="InterPro" id="IPR009045">
    <property type="entry name" value="Zn_M74/Hedgehog-like"/>
</dbReference>
<organism evidence="2 3">
    <name type="scientific">Ectobacillus ponti</name>
    <dbReference type="NCBI Taxonomy" id="2961894"/>
    <lineage>
        <taxon>Bacteria</taxon>
        <taxon>Bacillati</taxon>
        <taxon>Bacillota</taxon>
        <taxon>Bacilli</taxon>
        <taxon>Bacillales</taxon>
        <taxon>Bacillaceae</taxon>
        <taxon>Ectobacillus</taxon>
    </lineage>
</organism>
<dbReference type="Pfam" id="PF13539">
    <property type="entry name" value="Peptidase_M15_4"/>
    <property type="match status" value="1"/>
</dbReference>
<gene>
    <name evidence="2" type="ORF">NK662_14475</name>
</gene>
<comment type="caution">
    <text evidence="2">The sequence shown here is derived from an EMBL/GenBank/DDBJ whole genome shotgun (WGS) entry which is preliminary data.</text>
</comment>
<dbReference type="EMBL" id="JANCLT010000007">
    <property type="protein sequence ID" value="MCP8969733.1"/>
    <property type="molecule type" value="Genomic_DNA"/>
</dbReference>
<proteinExistence type="predicted"/>
<dbReference type="SUPFAM" id="SSF55166">
    <property type="entry name" value="Hedgehog/DD-peptidase"/>
    <property type="match status" value="1"/>
</dbReference>
<feature type="domain" description="Peptidase M15C" evidence="1">
    <location>
        <begin position="72"/>
        <end position="135"/>
    </location>
</feature>
<dbReference type="GO" id="GO:0008233">
    <property type="term" value="F:peptidase activity"/>
    <property type="evidence" value="ECO:0007669"/>
    <property type="project" value="InterPro"/>
</dbReference>
<protein>
    <submittedName>
        <fullName evidence="2">M15 family metallopeptidase</fullName>
    </submittedName>
</protein>
<reference evidence="2" key="1">
    <citation type="submission" date="2022-07" db="EMBL/GenBank/DDBJ databases">
        <authorList>
            <person name="Li W.-J."/>
            <person name="Deng Q.-Q."/>
        </authorList>
    </citation>
    <scope>NUCLEOTIDE SEQUENCE</scope>
    <source>
        <strain evidence="2">SYSU M60031</strain>
    </source>
</reference>
<sequence length="228" mass="24744">MAMTLQSLLDKANRKLNAAGMNPVAAELTRQVITDMHAQGIYICVAQGFRSIAEQNALYAQGRTAPGSIVTNAKGGKSNHNFGVAVDLCLYTTDGSDVIWDVSGPFQKVIAAMKARGFKWGGDWTGFKDYPHFEICDAVSGEQPPKEVMKMAQLVTFVRTGGYSGDALKEVHGLLLQKNWGYTPARKSDGTLEFVVGGFTADAPSQAALAELVAFLQARSYWYDTFTM</sequence>
<dbReference type="RefSeq" id="WP_254759654.1">
    <property type="nucleotide sequence ID" value="NZ_JANCLT010000007.1"/>
</dbReference>
<dbReference type="InterPro" id="IPR039561">
    <property type="entry name" value="Peptidase_M15C"/>
</dbReference>
<evidence type="ECO:0000313" key="2">
    <source>
        <dbReference type="EMBL" id="MCP8969733.1"/>
    </source>
</evidence>
<keyword evidence="3" id="KW-1185">Reference proteome</keyword>
<dbReference type="Gene3D" id="3.30.1380.10">
    <property type="match status" value="1"/>
</dbReference>
<evidence type="ECO:0000313" key="3">
    <source>
        <dbReference type="Proteomes" id="UP001156102"/>
    </source>
</evidence>